<feature type="transmembrane region" description="Helical" evidence="1">
    <location>
        <begin position="30"/>
        <end position="49"/>
    </location>
</feature>
<evidence type="ECO:0000313" key="2">
    <source>
        <dbReference type="EMBL" id="OAT85561.1"/>
    </source>
</evidence>
<dbReference type="EMBL" id="LYVF01000054">
    <property type="protein sequence ID" value="OAT85561.1"/>
    <property type="molecule type" value="Genomic_DNA"/>
</dbReference>
<dbReference type="AlphaFoldDB" id="A0A1B7LH91"/>
<organism evidence="2 3">
    <name type="scientific">Desulfotomaculum copahuensis</name>
    <dbReference type="NCBI Taxonomy" id="1838280"/>
    <lineage>
        <taxon>Bacteria</taxon>
        <taxon>Bacillati</taxon>
        <taxon>Bacillota</taxon>
        <taxon>Clostridia</taxon>
        <taxon>Eubacteriales</taxon>
        <taxon>Desulfotomaculaceae</taxon>
        <taxon>Desulfotomaculum</taxon>
    </lineage>
</organism>
<keyword evidence="1" id="KW-1133">Transmembrane helix</keyword>
<protein>
    <submittedName>
        <fullName evidence="2">Uncharacterized protein</fullName>
    </submittedName>
</protein>
<keyword evidence="1" id="KW-0472">Membrane</keyword>
<dbReference type="STRING" id="1838280.A6M21_05395"/>
<gene>
    <name evidence="2" type="ORF">A6M21_05395</name>
</gene>
<sequence>MDIILLIIVFGLIIAAQAPPLIKKKMWRELAAFSVLMLIGMFYSFGLALNLPLPNPAKAVEAVFAPLTRLIQKAFI</sequence>
<proteinExistence type="predicted"/>
<comment type="caution">
    <text evidence="2">The sequence shown here is derived from an EMBL/GenBank/DDBJ whole genome shotgun (WGS) entry which is preliminary data.</text>
</comment>
<dbReference type="RefSeq" id="WP_066666700.1">
    <property type="nucleotide sequence ID" value="NZ_LYVF01000054.1"/>
</dbReference>
<evidence type="ECO:0000256" key="1">
    <source>
        <dbReference type="SAM" id="Phobius"/>
    </source>
</evidence>
<dbReference type="OrthoDB" id="2112909at2"/>
<keyword evidence="3" id="KW-1185">Reference proteome</keyword>
<dbReference type="Proteomes" id="UP000078532">
    <property type="component" value="Unassembled WGS sequence"/>
</dbReference>
<reference evidence="2 3" key="1">
    <citation type="submission" date="2016-04" db="EMBL/GenBank/DDBJ databases">
        <authorList>
            <person name="Evans L.H."/>
            <person name="Alamgir A."/>
            <person name="Owens N."/>
            <person name="Weber N.D."/>
            <person name="Virtaneva K."/>
            <person name="Barbian K."/>
            <person name="Babar A."/>
            <person name="Rosenke K."/>
        </authorList>
    </citation>
    <scope>NUCLEOTIDE SEQUENCE [LARGE SCALE GENOMIC DNA]</scope>
    <source>
        <strain evidence="2 3">LMa1</strain>
    </source>
</reference>
<evidence type="ECO:0000313" key="3">
    <source>
        <dbReference type="Proteomes" id="UP000078532"/>
    </source>
</evidence>
<accession>A0A1B7LH91</accession>
<name>A0A1B7LH91_9FIRM</name>
<keyword evidence="1" id="KW-0812">Transmembrane</keyword>